<sequence length="88" mass="9936">MEYREVEPRTEYGVLAAVPHSEPSIQLNFSMGSAMVSTTYTCVVLGQEAIEARGIESRNLCQLTIVWSKLFNDLWHVVITTVLFLLKC</sequence>
<evidence type="ECO:0000313" key="1">
    <source>
        <dbReference type="EMBL" id="SVC73377.1"/>
    </source>
</evidence>
<organism evidence="1">
    <name type="scientific">marine metagenome</name>
    <dbReference type="NCBI Taxonomy" id="408172"/>
    <lineage>
        <taxon>unclassified sequences</taxon>
        <taxon>metagenomes</taxon>
        <taxon>ecological metagenomes</taxon>
    </lineage>
</organism>
<protein>
    <submittedName>
        <fullName evidence="1">Uncharacterized protein</fullName>
    </submittedName>
</protein>
<dbReference type="AlphaFoldDB" id="A0A382PKL8"/>
<proteinExistence type="predicted"/>
<reference evidence="1" key="1">
    <citation type="submission" date="2018-05" db="EMBL/GenBank/DDBJ databases">
        <authorList>
            <person name="Lanie J.A."/>
            <person name="Ng W.-L."/>
            <person name="Kazmierczak K.M."/>
            <person name="Andrzejewski T.M."/>
            <person name="Davidsen T.M."/>
            <person name="Wayne K.J."/>
            <person name="Tettelin H."/>
            <person name="Glass J.I."/>
            <person name="Rusch D."/>
            <person name="Podicherti R."/>
            <person name="Tsui H.-C.T."/>
            <person name="Winkler M.E."/>
        </authorList>
    </citation>
    <scope>NUCLEOTIDE SEQUENCE</scope>
</reference>
<dbReference type="EMBL" id="UINC01107762">
    <property type="protein sequence ID" value="SVC73377.1"/>
    <property type="molecule type" value="Genomic_DNA"/>
</dbReference>
<accession>A0A382PKL8</accession>
<gene>
    <name evidence="1" type="ORF">METZ01_LOCUS326231</name>
</gene>
<name>A0A382PKL8_9ZZZZ</name>